<name>A0A6N9YN18_9ACTN</name>
<evidence type="ECO:0000313" key="5">
    <source>
        <dbReference type="Proteomes" id="UP000469185"/>
    </source>
</evidence>
<dbReference type="AlphaFoldDB" id="A0A6N9YN18"/>
<reference evidence="4 5" key="1">
    <citation type="submission" date="2020-02" db="EMBL/GenBank/DDBJ databases">
        <authorList>
            <person name="Li X.-J."/>
            <person name="Feng X.-M."/>
        </authorList>
    </citation>
    <scope>NUCLEOTIDE SEQUENCE [LARGE SCALE GENOMIC DNA]</scope>
    <source>
        <strain evidence="4 5">CGMCC 4.7225</strain>
    </source>
</reference>
<feature type="domain" description="DUF8094" evidence="3">
    <location>
        <begin position="277"/>
        <end position="398"/>
    </location>
</feature>
<feature type="region of interest" description="Disordered" evidence="1">
    <location>
        <begin position="201"/>
        <end position="246"/>
    </location>
</feature>
<dbReference type="Pfam" id="PF26366">
    <property type="entry name" value="DUF8094"/>
    <property type="match status" value="1"/>
</dbReference>
<sequence>MRIFLGVLLLVLGLPVLLVGAAGAVYVGTDDTVGVVDEQVTTEYAVIATSPSLLELSGPTLHVAADGGGTDVFVGAAHPVHVASYLEGVSVQQVDDAGWRSEFSAGERAGEAAEPAAPPAGLDWWREQSVGAGEQRISFELTDEPVQVVIAGTEFEAPLSVRVVAEAEFDGLFLTLVVVAGIGAILVIAGFLLIRSGRRRKRTASRNGEPAPESPDDAEVTEPTPLRPAGGPPSPPPAPGPSGTLPRLAAAVGLGSLILTGCAQLPDDADHAAHSSVPAVTPAAAEAFFAHYTETNNAANAGQDTELISTVETGPLLTSSLMSYEIQEAQDRDPIEAFTVAPELVAAPELDSYPMWFMARAEPEDAESGPAYYLLTREDAAAPWLAELSVYTSADAALIDPLVTGGVAVRPDEQLVAVGGDVLTTLVEYAETGEEPDTVDVSQAGGLNSLHESGLEIVEGPEDPVNVERDCSLAGTEPRWLATTSGAVALAAVTCTQQVTLEDGYSLTLDDAGYGTIPGDTHLTAMDITHGVTVVVSVEEDGSAVVVGEPMLPYEMSHTEQ</sequence>
<organism evidence="4 5">
    <name type="scientific">Phytoactinopolyspora alkaliphila</name>
    <dbReference type="NCBI Taxonomy" id="1783498"/>
    <lineage>
        <taxon>Bacteria</taxon>
        <taxon>Bacillati</taxon>
        <taxon>Actinomycetota</taxon>
        <taxon>Actinomycetes</taxon>
        <taxon>Jiangellales</taxon>
        <taxon>Jiangellaceae</taxon>
        <taxon>Phytoactinopolyspora</taxon>
    </lineage>
</organism>
<protein>
    <recommendedName>
        <fullName evidence="3">DUF8094 domain-containing protein</fullName>
    </recommendedName>
</protein>
<dbReference type="Proteomes" id="UP000469185">
    <property type="component" value="Unassembled WGS sequence"/>
</dbReference>
<evidence type="ECO:0000256" key="2">
    <source>
        <dbReference type="SAM" id="Phobius"/>
    </source>
</evidence>
<feature type="compositionally biased region" description="Pro residues" evidence="1">
    <location>
        <begin position="230"/>
        <end position="240"/>
    </location>
</feature>
<dbReference type="EMBL" id="JAAGOB010000006">
    <property type="protein sequence ID" value="NED96337.1"/>
    <property type="molecule type" value="Genomic_DNA"/>
</dbReference>
<proteinExistence type="predicted"/>
<keyword evidence="2" id="KW-0812">Transmembrane</keyword>
<evidence type="ECO:0000259" key="3">
    <source>
        <dbReference type="Pfam" id="PF26366"/>
    </source>
</evidence>
<dbReference type="RefSeq" id="WP_163819100.1">
    <property type="nucleotide sequence ID" value="NZ_JAAGOB010000006.1"/>
</dbReference>
<gene>
    <name evidence="4" type="ORF">G1H11_13570</name>
</gene>
<evidence type="ECO:0000313" key="4">
    <source>
        <dbReference type="EMBL" id="NED96337.1"/>
    </source>
</evidence>
<accession>A0A6N9YN18</accession>
<keyword evidence="2" id="KW-1133">Transmembrane helix</keyword>
<dbReference type="InterPro" id="IPR058407">
    <property type="entry name" value="DUF8094"/>
</dbReference>
<feature type="transmembrane region" description="Helical" evidence="2">
    <location>
        <begin position="172"/>
        <end position="194"/>
    </location>
</feature>
<evidence type="ECO:0000256" key="1">
    <source>
        <dbReference type="SAM" id="MobiDB-lite"/>
    </source>
</evidence>
<comment type="caution">
    <text evidence="4">The sequence shown here is derived from an EMBL/GenBank/DDBJ whole genome shotgun (WGS) entry which is preliminary data.</text>
</comment>
<keyword evidence="5" id="KW-1185">Reference proteome</keyword>
<keyword evidence="2" id="KW-0472">Membrane</keyword>